<reference evidence="2 3" key="1">
    <citation type="journal article" date="2013" name="Mar. Genomics">
        <title>Expression of sulfatases in Rhodopirellula baltica and the diversity of sulfatases in the genus Rhodopirellula.</title>
        <authorList>
            <person name="Wegner C.E."/>
            <person name="Richter-Heitmann T."/>
            <person name="Klindworth A."/>
            <person name="Klockow C."/>
            <person name="Richter M."/>
            <person name="Achstetter T."/>
            <person name="Glockner F.O."/>
            <person name="Harder J."/>
        </authorList>
    </citation>
    <scope>NUCLEOTIDE SEQUENCE [LARGE SCALE GENOMIC DNA]</scope>
    <source>
        <strain evidence="2 3">SM41</strain>
    </source>
</reference>
<dbReference type="Proteomes" id="UP000011885">
    <property type="component" value="Unassembled WGS sequence"/>
</dbReference>
<keyword evidence="3" id="KW-1185">Reference proteome</keyword>
<dbReference type="PATRIC" id="fig|1263870.3.peg.1014"/>
<dbReference type="EMBL" id="ANOH01000076">
    <property type="protein sequence ID" value="EMI57633.1"/>
    <property type="molecule type" value="Genomic_DNA"/>
</dbReference>
<dbReference type="Pfam" id="PF07596">
    <property type="entry name" value="SBP_bac_10"/>
    <property type="match status" value="1"/>
</dbReference>
<dbReference type="AlphaFoldDB" id="M5UNQ1"/>
<evidence type="ECO:0000259" key="1">
    <source>
        <dbReference type="Pfam" id="PF07596"/>
    </source>
</evidence>
<evidence type="ECO:0000313" key="3">
    <source>
        <dbReference type="Proteomes" id="UP000011885"/>
    </source>
</evidence>
<dbReference type="NCBIfam" id="TIGR04294">
    <property type="entry name" value="pre_pil_HX9DG"/>
    <property type="match status" value="1"/>
</dbReference>
<accession>M5UNQ1</accession>
<protein>
    <submittedName>
        <fullName evidence="2">Protein containing DUF1559</fullName>
    </submittedName>
</protein>
<sequence>MGNTIGPINARLRKPDLHGRLMELSFGSYHTGGAYFLLCDGSVQFITESINQDIYTGLGSRDGHEVPQEF</sequence>
<evidence type="ECO:0000313" key="2">
    <source>
        <dbReference type="EMBL" id="EMI57633.1"/>
    </source>
</evidence>
<proteinExistence type="predicted"/>
<name>M5UNQ1_9BACT</name>
<dbReference type="InterPro" id="IPR027558">
    <property type="entry name" value="Pre_pil_HX9DG_C"/>
</dbReference>
<comment type="caution">
    <text evidence="2">The sequence shown here is derived from an EMBL/GenBank/DDBJ whole genome shotgun (WGS) entry which is preliminary data.</text>
</comment>
<organism evidence="2 3">
    <name type="scientific">Rhodopirellula sallentina SM41</name>
    <dbReference type="NCBI Taxonomy" id="1263870"/>
    <lineage>
        <taxon>Bacteria</taxon>
        <taxon>Pseudomonadati</taxon>
        <taxon>Planctomycetota</taxon>
        <taxon>Planctomycetia</taxon>
        <taxon>Pirellulales</taxon>
        <taxon>Pirellulaceae</taxon>
        <taxon>Rhodopirellula</taxon>
    </lineage>
</organism>
<feature type="domain" description="DUF1559" evidence="1">
    <location>
        <begin position="25"/>
        <end position="52"/>
    </location>
</feature>
<dbReference type="InterPro" id="IPR011453">
    <property type="entry name" value="DUF1559"/>
</dbReference>
<gene>
    <name evidence="2" type="ORF">RSSM_00928</name>
</gene>